<accession>A0A4S9N3U4</accession>
<evidence type="ECO:0000259" key="3">
    <source>
        <dbReference type="PROSITE" id="PS50102"/>
    </source>
</evidence>
<dbReference type="InterPro" id="IPR035979">
    <property type="entry name" value="RBD_domain_sf"/>
</dbReference>
<dbReference type="GO" id="GO:0003723">
    <property type="term" value="F:RNA binding"/>
    <property type="evidence" value="ECO:0007669"/>
    <property type="project" value="UniProtKB-UniRule"/>
</dbReference>
<feature type="domain" description="RRM" evidence="3">
    <location>
        <begin position="64"/>
        <end position="143"/>
    </location>
</feature>
<evidence type="ECO:0000256" key="2">
    <source>
        <dbReference type="SAM" id="MobiDB-lite"/>
    </source>
</evidence>
<gene>
    <name evidence="5" type="ORF">D6D19_03565</name>
    <name evidence="4" type="ORF">D6D28_04096</name>
</gene>
<dbReference type="InterPro" id="IPR000504">
    <property type="entry name" value="RRM_dom"/>
</dbReference>
<dbReference type="EMBL" id="QZAO01000079">
    <property type="protein sequence ID" value="THW75958.1"/>
    <property type="molecule type" value="Genomic_DNA"/>
</dbReference>
<feature type="region of interest" description="Disordered" evidence="2">
    <location>
        <begin position="151"/>
        <end position="245"/>
    </location>
</feature>
<dbReference type="AlphaFoldDB" id="A0A4S9N3U4"/>
<dbReference type="SMART" id="SM00360">
    <property type="entry name" value="RRM"/>
    <property type="match status" value="1"/>
</dbReference>
<evidence type="ECO:0000313" key="6">
    <source>
        <dbReference type="Proteomes" id="UP000304951"/>
    </source>
</evidence>
<dbReference type="Proteomes" id="UP000304951">
    <property type="component" value="Unassembled WGS sequence"/>
</dbReference>
<comment type="caution">
    <text evidence="5">The sequence shown here is derived from an EMBL/GenBank/DDBJ whole genome shotgun (WGS) entry which is preliminary data.</text>
</comment>
<feature type="compositionally biased region" description="Acidic residues" evidence="2">
    <location>
        <begin position="221"/>
        <end position="245"/>
    </location>
</feature>
<dbReference type="SUPFAM" id="SSF54928">
    <property type="entry name" value="RNA-binding domain, RBD"/>
    <property type="match status" value="1"/>
</dbReference>
<evidence type="ECO:0000313" key="7">
    <source>
        <dbReference type="Proteomes" id="UP000308802"/>
    </source>
</evidence>
<feature type="compositionally biased region" description="Low complexity" evidence="2">
    <location>
        <begin position="178"/>
        <end position="195"/>
    </location>
</feature>
<protein>
    <submittedName>
        <fullName evidence="5">RNA-binding domain-containing protein</fullName>
    </submittedName>
</protein>
<evidence type="ECO:0000256" key="1">
    <source>
        <dbReference type="PROSITE-ProRule" id="PRU00176"/>
    </source>
</evidence>
<reference evidence="6 7" key="1">
    <citation type="submission" date="2018-10" db="EMBL/GenBank/DDBJ databases">
        <title>Fifty Aureobasidium pullulans genomes reveal a recombining polyextremotolerant generalist.</title>
        <authorList>
            <person name="Gostincar C."/>
            <person name="Turk M."/>
            <person name="Zajc J."/>
            <person name="Gunde-Cimerman N."/>
        </authorList>
    </citation>
    <scope>NUCLEOTIDE SEQUENCE [LARGE SCALE GENOMIC DNA]</scope>
    <source>
        <strain evidence="5 7">EXF-10659</strain>
        <strain evidence="4 6">EXF-11900</strain>
    </source>
</reference>
<dbReference type="Proteomes" id="UP000308802">
    <property type="component" value="Unassembled WGS sequence"/>
</dbReference>
<evidence type="ECO:0000313" key="5">
    <source>
        <dbReference type="EMBL" id="THW75958.1"/>
    </source>
</evidence>
<keyword evidence="1" id="KW-0694">RNA-binding</keyword>
<dbReference type="CDD" id="cd12246">
    <property type="entry name" value="RRM1_U1A_like"/>
    <property type="match status" value="1"/>
</dbReference>
<dbReference type="PROSITE" id="PS50102">
    <property type="entry name" value="RRM"/>
    <property type="match status" value="1"/>
</dbReference>
<sequence>MTSAAASRFATPTPTRQTLATTFCATRKTPITLHTLTFRRSAVFIASSTMASKAAPATGARPNHTLYCSNLPDKLQKDDLKRALYMLFSVYGSILDIVAMKTSKMRGQAHILFRDVSSSTQAMRSLQGFEFFGKEMKITYAATKSDTLAKLDGTYKQPPPPEAPAAAQPNSLQQSIFSGAPGAPGASTAPGATAPLAPPPTLDSAAGAPAQTAGVKRPRDESDDEKEEEAPMDMDDEAMEESDSE</sequence>
<evidence type="ECO:0000313" key="4">
    <source>
        <dbReference type="EMBL" id="THV71913.1"/>
    </source>
</evidence>
<organism evidence="5 7">
    <name type="scientific">Aureobasidium pullulans</name>
    <name type="common">Black yeast</name>
    <name type="synonym">Pullularia pullulans</name>
    <dbReference type="NCBI Taxonomy" id="5580"/>
    <lineage>
        <taxon>Eukaryota</taxon>
        <taxon>Fungi</taxon>
        <taxon>Dikarya</taxon>
        <taxon>Ascomycota</taxon>
        <taxon>Pezizomycotina</taxon>
        <taxon>Dothideomycetes</taxon>
        <taxon>Dothideomycetidae</taxon>
        <taxon>Dothideales</taxon>
        <taxon>Saccotheciaceae</taxon>
        <taxon>Aureobasidium</taxon>
    </lineage>
</organism>
<dbReference type="Pfam" id="PF00076">
    <property type="entry name" value="RRM_1"/>
    <property type="match status" value="1"/>
</dbReference>
<dbReference type="EMBL" id="QZAF01000134">
    <property type="protein sequence ID" value="THV71913.1"/>
    <property type="molecule type" value="Genomic_DNA"/>
</dbReference>
<name>A0A4S9N3U4_AURPU</name>
<proteinExistence type="predicted"/>
<dbReference type="InterPro" id="IPR012677">
    <property type="entry name" value="Nucleotide-bd_a/b_plait_sf"/>
</dbReference>
<dbReference type="Gene3D" id="3.30.70.330">
    <property type="match status" value="1"/>
</dbReference>
<dbReference type="FunFam" id="3.30.70.330:FF:000572">
    <property type="entry name" value="U1 small nuclear ribonucleoprotein A"/>
    <property type="match status" value="1"/>
</dbReference>